<evidence type="ECO:0000313" key="3">
    <source>
        <dbReference type="EMBL" id="RLU20900.1"/>
    </source>
</evidence>
<evidence type="ECO:0000256" key="1">
    <source>
        <dbReference type="SAM" id="MobiDB-lite"/>
    </source>
</evidence>
<reference evidence="3" key="1">
    <citation type="journal article" date="2018" name="Genome Res.">
        <title>The genomic architecture and molecular evolution of ant odorant receptors.</title>
        <authorList>
            <person name="McKenzie S.K."/>
            <person name="Kronauer D.J.C."/>
        </authorList>
    </citation>
    <scope>NUCLEOTIDE SEQUENCE [LARGE SCALE GENOMIC DNA]</scope>
    <source>
        <strain evidence="3">Clonal line C1</strain>
    </source>
</reference>
<proteinExistence type="predicted"/>
<dbReference type="Gene3D" id="3.40.50.1820">
    <property type="entry name" value="alpha/beta hydrolase"/>
    <property type="match status" value="1"/>
</dbReference>
<dbReference type="Proteomes" id="UP000279307">
    <property type="component" value="Chromosome 7"/>
</dbReference>
<feature type="region of interest" description="Disordered" evidence="1">
    <location>
        <begin position="20"/>
        <end position="46"/>
    </location>
</feature>
<evidence type="ECO:0000259" key="2">
    <source>
        <dbReference type="Pfam" id="PF00561"/>
    </source>
</evidence>
<dbReference type="InterPro" id="IPR029058">
    <property type="entry name" value="AB_hydrolase_fold"/>
</dbReference>
<dbReference type="AlphaFoldDB" id="A0A3L8DKE8"/>
<dbReference type="Pfam" id="PF00561">
    <property type="entry name" value="Abhydrolase_1"/>
    <property type="match status" value="1"/>
</dbReference>
<organism evidence="3">
    <name type="scientific">Ooceraea biroi</name>
    <name type="common">Clonal raider ant</name>
    <name type="synonym">Cerapachys biroi</name>
    <dbReference type="NCBI Taxonomy" id="2015173"/>
    <lineage>
        <taxon>Eukaryota</taxon>
        <taxon>Metazoa</taxon>
        <taxon>Ecdysozoa</taxon>
        <taxon>Arthropoda</taxon>
        <taxon>Hexapoda</taxon>
        <taxon>Insecta</taxon>
        <taxon>Pterygota</taxon>
        <taxon>Neoptera</taxon>
        <taxon>Endopterygota</taxon>
        <taxon>Hymenoptera</taxon>
        <taxon>Apocrita</taxon>
        <taxon>Aculeata</taxon>
        <taxon>Formicoidea</taxon>
        <taxon>Formicidae</taxon>
        <taxon>Dorylinae</taxon>
        <taxon>Ooceraea</taxon>
    </lineage>
</organism>
<dbReference type="GO" id="GO:0052651">
    <property type="term" value="P:monoacylglycerol catabolic process"/>
    <property type="evidence" value="ECO:0007669"/>
    <property type="project" value="TreeGrafter"/>
</dbReference>
<dbReference type="GO" id="GO:0006660">
    <property type="term" value="P:phosphatidylserine catabolic process"/>
    <property type="evidence" value="ECO:0007669"/>
    <property type="project" value="TreeGrafter"/>
</dbReference>
<dbReference type="PANTHER" id="PTHR12277:SF194">
    <property type="entry name" value="FI04476P"/>
    <property type="match status" value="1"/>
</dbReference>
<gene>
    <name evidence="3" type="ORF">DMN91_007514</name>
</gene>
<dbReference type="InterPro" id="IPR000073">
    <property type="entry name" value="AB_hydrolase_1"/>
</dbReference>
<dbReference type="SUPFAM" id="SSF53474">
    <property type="entry name" value="alpha/beta-Hydrolases"/>
    <property type="match status" value="1"/>
</dbReference>
<dbReference type="OrthoDB" id="10249433at2759"/>
<dbReference type="GO" id="GO:0005789">
    <property type="term" value="C:endoplasmic reticulum membrane"/>
    <property type="evidence" value="ECO:0007669"/>
    <property type="project" value="TreeGrafter"/>
</dbReference>
<dbReference type="GO" id="GO:0004622">
    <property type="term" value="F:phosphatidylcholine lysophospholipase activity"/>
    <property type="evidence" value="ECO:0007669"/>
    <property type="project" value="TreeGrafter"/>
</dbReference>
<name>A0A3L8DKE8_OOCBI</name>
<accession>A0A3L8DKE8</accession>
<dbReference type="EMBL" id="QOIP01000007">
    <property type="protein sequence ID" value="RLU20900.1"/>
    <property type="molecule type" value="Genomic_DNA"/>
</dbReference>
<reference evidence="3" key="2">
    <citation type="submission" date="2018-07" db="EMBL/GenBank/DDBJ databases">
        <authorList>
            <person name="Mckenzie S.K."/>
            <person name="Kronauer D.J.C."/>
        </authorList>
    </citation>
    <scope>NUCLEOTIDE SEQUENCE</scope>
    <source>
        <strain evidence="3">Clonal line C1</strain>
    </source>
</reference>
<sequence>MANTLDYEGDDNIIAHYENEESDGERRSLGEAEEATSDNETGTARRIDPSTATRTHVIRNPAPKLNTERLKGPNGIQIIEKYFEAFKFYDEAYEAALSNAKQPVFLYMHGNSGNRASAHRLELYKLFQDMDYHVICFDYRSYGDSDIVELSEAGVVADSKYVVEWVLKKVNGSAPVFVWGHSLGTGTFVAKAHQGNHTLG</sequence>
<protein>
    <recommendedName>
        <fullName evidence="2">AB hydrolase-1 domain-containing protein</fullName>
    </recommendedName>
</protein>
<comment type="caution">
    <text evidence="3">The sequence shown here is derived from an EMBL/GenBank/DDBJ whole genome shotgun (WGS) entry which is preliminary data.</text>
</comment>
<dbReference type="PANTHER" id="PTHR12277">
    <property type="entry name" value="ALPHA/BETA HYDROLASE DOMAIN-CONTAINING PROTEIN"/>
    <property type="match status" value="1"/>
</dbReference>
<dbReference type="GO" id="GO:0047372">
    <property type="term" value="F:monoacylglycerol lipase activity"/>
    <property type="evidence" value="ECO:0007669"/>
    <property type="project" value="TreeGrafter"/>
</dbReference>
<feature type="domain" description="AB hydrolase-1" evidence="2">
    <location>
        <begin position="103"/>
        <end position="188"/>
    </location>
</feature>